<evidence type="ECO:0000313" key="2">
    <source>
        <dbReference type="EMBL" id="RCX24941.1"/>
    </source>
</evidence>
<accession>A0A369BU87</accession>
<evidence type="ECO:0008006" key="4">
    <source>
        <dbReference type="Google" id="ProtNLM"/>
    </source>
</evidence>
<protein>
    <recommendedName>
        <fullName evidence="4">DnrO protein</fullName>
    </recommendedName>
</protein>
<dbReference type="RefSeq" id="WP_114281004.1">
    <property type="nucleotide sequence ID" value="NZ_QPJY01000013.1"/>
</dbReference>
<comment type="caution">
    <text evidence="2">The sequence shown here is derived from an EMBL/GenBank/DDBJ whole genome shotgun (WGS) entry which is preliminary data.</text>
</comment>
<feature type="chain" id="PRO_5016885686" description="DnrO protein" evidence="1">
    <location>
        <begin position="22"/>
        <end position="159"/>
    </location>
</feature>
<evidence type="ECO:0000256" key="1">
    <source>
        <dbReference type="SAM" id="SignalP"/>
    </source>
</evidence>
<sequence length="159" mass="17306">MHNRLTPLLLAGLLIAPAAWAAQGHEHEHGGAPAPALSLHQGERWPTDAPLRQGMGAILALINERLPRIHSDVATEQDYGELADGVEAQLGYMFQNCHLDPATDATLHTVLTDAIEGVPVMRGERPDISRRDGALGVIRTLENYGSYFDHPGWSGLDRH</sequence>
<dbReference type="AlphaFoldDB" id="A0A369BU87"/>
<gene>
    <name evidence="2" type="ORF">DFQ59_11337</name>
</gene>
<evidence type="ECO:0000313" key="3">
    <source>
        <dbReference type="Proteomes" id="UP000252707"/>
    </source>
</evidence>
<keyword evidence="1" id="KW-0732">Signal</keyword>
<keyword evidence="3" id="KW-1185">Reference proteome</keyword>
<name>A0A369BU87_9GAMM</name>
<organism evidence="2 3">
    <name type="scientific">Thioalbus denitrificans</name>
    <dbReference type="NCBI Taxonomy" id="547122"/>
    <lineage>
        <taxon>Bacteria</taxon>
        <taxon>Pseudomonadati</taxon>
        <taxon>Pseudomonadota</taxon>
        <taxon>Gammaproteobacteria</taxon>
        <taxon>Chromatiales</taxon>
        <taxon>Ectothiorhodospiraceae</taxon>
        <taxon>Thioalbus</taxon>
    </lineage>
</organism>
<dbReference type="EMBL" id="QPJY01000013">
    <property type="protein sequence ID" value="RCX24941.1"/>
    <property type="molecule type" value="Genomic_DNA"/>
</dbReference>
<proteinExistence type="predicted"/>
<dbReference type="OrthoDB" id="6933865at2"/>
<dbReference type="Proteomes" id="UP000252707">
    <property type="component" value="Unassembled WGS sequence"/>
</dbReference>
<reference evidence="2 3" key="1">
    <citation type="submission" date="2018-07" db="EMBL/GenBank/DDBJ databases">
        <title>Genomic Encyclopedia of Type Strains, Phase IV (KMG-IV): sequencing the most valuable type-strain genomes for metagenomic binning, comparative biology and taxonomic classification.</title>
        <authorList>
            <person name="Goeker M."/>
        </authorList>
    </citation>
    <scope>NUCLEOTIDE SEQUENCE [LARGE SCALE GENOMIC DNA]</scope>
    <source>
        <strain evidence="2 3">DSM 26407</strain>
    </source>
</reference>
<feature type="signal peptide" evidence="1">
    <location>
        <begin position="1"/>
        <end position="21"/>
    </location>
</feature>